<keyword evidence="1" id="KW-0812">Transmembrane</keyword>
<keyword evidence="2" id="KW-0560">Oxidoreductase</keyword>
<dbReference type="PIRSF" id="PIRSF038991">
    <property type="entry name" value="Protein_AbrB"/>
    <property type="match status" value="1"/>
</dbReference>
<feature type="transmembrane region" description="Helical" evidence="1">
    <location>
        <begin position="147"/>
        <end position="164"/>
    </location>
</feature>
<dbReference type="AlphaFoldDB" id="A0A2P1NH67"/>
<feature type="transmembrane region" description="Helical" evidence="1">
    <location>
        <begin position="203"/>
        <end position="224"/>
    </location>
</feature>
<accession>A0A2P1NH67</accession>
<evidence type="ECO:0000313" key="3">
    <source>
        <dbReference type="Proteomes" id="UP000241829"/>
    </source>
</evidence>
<dbReference type="NCBIfam" id="TIGR03082">
    <property type="entry name" value="Gneg_AbrB_dup"/>
    <property type="match status" value="2"/>
</dbReference>
<feature type="transmembrane region" description="Helical" evidence="1">
    <location>
        <begin position="230"/>
        <end position="250"/>
    </location>
</feature>
<keyword evidence="1" id="KW-0472">Membrane</keyword>
<sequence length="352" mass="35928">MGVRQLRGWGLLALCSAPLAAALLALHVPAAVLLACMVSAMALAVRGAQLAVPRRVFGWGQGLLGCLMAQSLQPRHLEPLVQRWPLFLAATLVLIVASTALGWWLMRRQVMPGTTALWGMSPGAAAAMVVLAEQYGADARLVAFMQYTRVLLVTLAAAAVARLAGGAHPLAAPDVAWWGTPGLGPLALTAALVLGGSALARRFGIAGGAMVLPLVGAALAQGVWDVQPALPPALMLAAYAAIGWSVGLRFTRAILLHALRALPQVLLSTLALMLVGLATGAVLVLAAGVDPLSAFLATGPGGADSMAVIAATSAVDAGFVMAMQLARFLIVLAVGPALTRRVARASGVQPSL</sequence>
<dbReference type="InterPro" id="IPR017516">
    <property type="entry name" value="AbrB_dup"/>
</dbReference>
<dbReference type="KEGG" id="melm:C7H73_00760"/>
<dbReference type="OrthoDB" id="9809910at2"/>
<keyword evidence="1" id="KW-1133">Transmembrane helix</keyword>
<organism evidence="2 3">
    <name type="scientific">Pulveribacter suum</name>
    <dbReference type="NCBI Taxonomy" id="2116657"/>
    <lineage>
        <taxon>Bacteria</taxon>
        <taxon>Pseudomonadati</taxon>
        <taxon>Pseudomonadota</taxon>
        <taxon>Betaproteobacteria</taxon>
        <taxon>Burkholderiales</taxon>
        <taxon>Comamonadaceae</taxon>
        <taxon>Pulveribacter</taxon>
    </lineage>
</organism>
<dbReference type="GO" id="GO:0004497">
    <property type="term" value="F:monooxygenase activity"/>
    <property type="evidence" value="ECO:0007669"/>
    <property type="project" value="UniProtKB-KW"/>
</dbReference>
<dbReference type="RefSeq" id="WP_106844901.1">
    <property type="nucleotide sequence ID" value="NZ_CP027792.1"/>
</dbReference>
<feature type="transmembrane region" description="Helical" evidence="1">
    <location>
        <begin position="307"/>
        <end position="334"/>
    </location>
</feature>
<dbReference type="Pfam" id="PF05145">
    <property type="entry name" value="AbrB"/>
    <property type="match status" value="1"/>
</dbReference>
<feature type="transmembrane region" description="Helical" evidence="1">
    <location>
        <begin position="262"/>
        <end position="287"/>
    </location>
</feature>
<keyword evidence="3" id="KW-1185">Reference proteome</keyword>
<evidence type="ECO:0000313" key="2">
    <source>
        <dbReference type="EMBL" id="AVP56340.1"/>
    </source>
</evidence>
<evidence type="ECO:0000256" key="1">
    <source>
        <dbReference type="SAM" id="Phobius"/>
    </source>
</evidence>
<dbReference type="EMBL" id="CP027792">
    <property type="protein sequence ID" value="AVP56340.1"/>
    <property type="molecule type" value="Genomic_DNA"/>
</dbReference>
<feature type="transmembrane region" description="Helical" evidence="1">
    <location>
        <begin position="84"/>
        <end position="105"/>
    </location>
</feature>
<protein>
    <submittedName>
        <fullName evidence="2">Ammonia monooxygenase</fullName>
    </submittedName>
</protein>
<proteinExistence type="predicted"/>
<name>A0A2P1NH67_9BURK</name>
<keyword evidence="2" id="KW-0503">Monooxygenase</keyword>
<dbReference type="PANTHER" id="PTHR38457:SF1">
    <property type="entry name" value="REGULATOR ABRB-RELATED"/>
    <property type="match status" value="1"/>
</dbReference>
<feature type="transmembrane region" description="Helical" evidence="1">
    <location>
        <begin position="176"/>
        <end position="196"/>
    </location>
</feature>
<dbReference type="GO" id="GO:0010468">
    <property type="term" value="P:regulation of gene expression"/>
    <property type="evidence" value="ECO:0007669"/>
    <property type="project" value="InterPro"/>
</dbReference>
<dbReference type="InterPro" id="IPR007820">
    <property type="entry name" value="AbrB_fam"/>
</dbReference>
<reference evidence="3" key="1">
    <citation type="submission" date="2018-03" db="EMBL/GenBank/DDBJ databases">
        <title>Genome sequencing of Melaminivora sp. strain SC2-7.</title>
        <authorList>
            <person name="Kim S.-J."/>
            <person name="Heo J."/>
            <person name="Ahn J.-H."/>
            <person name="Kwon S.-W."/>
        </authorList>
    </citation>
    <scope>NUCLEOTIDE SEQUENCE [LARGE SCALE GENOMIC DNA]</scope>
    <source>
        <strain evidence="3">SC2-7</strain>
    </source>
</reference>
<dbReference type="PANTHER" id="PTHR38457">
    <property type="entry name" value="REGULATOR ABRB-RELATED"/>
    <property type="match status" value="1"/>
</dbReference>
<gene>
    <name evidence="2" type="ORF">C7H73_00760</name>
</gene>
<dbReference type="GO" id="GO:0016020">
    <property type="term" value="C:membrane"/>
    <property type="evidence" value="ECO:0007669"/>
    <property type="project" value="InterPro"/>
</dbReference>
<dbReference type="Proteomes" id="UP000241829">
    <property type="component" value="Chromosome"/>
</dbReference>